<reference evidence="2" key="2">
    <citation type="journal article" date="2017" name="Nat. Plants">
        <title>The Aegilops tauschii genome reveals multiple impacts of transposons.</title>
        <authorList>
            <person name="Zhao G."/>
            <person name="Zou C."/>
            <person name="Li K."/>
            <person name="Wang K."/>
            <person name="Li T."/>
            <person name="Gao L."/>
            <person name="Zhang X."/>
            <person name="Wang H."/>
            <person name="Yang Z."/>
            <person name="Liu X."/>
            <person name="Jiang W."/>
            <person name="Mao L."/>
            <person name="Kong X."/>
            <person name="Jiao Y."/>
            <person name="Jia J."/>
        </authorList>
    </citation>
    <scope>NUCLEOTIDE SEQUENCE [LARGE SCALE GENOMIC DNA]</scope>
    <source>
        <strain evidence="2">cv. AL8/78</strain>
    </source>
</reference>
<reference evidence="1" key="3">
    <citation type="journal article" date="2017" name="Nature">
        <title>Genome sequence of the progenitor of the wheat D genome Aegilops tauschii.</title>
        <authorList>
            <person name="Luo M.C."/>
            <person name="Gu Y.Q."/>
            <person name="Puiu D."/>
            <person name="Wang H."/>
            <person name="Twardziok S.O."/>
            <person name="Deal K.R."/>
            <person name="Huo N."/>
            <person name="Zhu T."/>
            <person name="Wang L."/>
            <person name="Wang Y."/>
            <person name="McGuire P.E."/>
            <person name="Liu S."/>
            <person name="Long H."/>
            <person name="Ramasamy R.K."/>
            <person name="Rodriguez J.C."/>
            <person name="Van S.L."/>
            <person name="Yuan L."/>
            <person name="Wang Z."/>
            <person name="Xia Z."/>
            <person name="Xiao L."/>
            <person name="Anderson O.D."/>
            <person name="Ouyang S."/>
            <person name="Liang Y."/>
            <person name="Zimin A.V."/>
            <person name="Pertea G."/>
            <person name="Qi P."/>
            <person name="Bennetzen J.L."/>
            <person name="Dai X."/>
            <person name="Dawson M.W."/>
            <person name="Muller H.G."/>
            <person name="Kugler K."/>
            <person name="Rivarola-Duarte L."/>
            <person name="Spannagl M."/>
            <person name="Mayer K.F.X."/>
            <person name="Lu F.H."/>
            <person name="Bevan M.W."/>
            <person name="Leroy P."/>
            <person name="Li P."/>
            <person name="You F.M."/>
            <person name="Sun Q."/>
            <person name="Liu Z."/>
            <person name="Lyons E."/>
            <person name="Wicker T."/>
            <person name="Salzberg S.L."/>
            <person name="Devos K.M."/>
            <person name="Dvorak J."/>
        </authorList>
    </citation>
    <scope>NUCLEOTIDE SEQUENCE [LARGE SCALE GENOMIC DNA]</scope>
    <source>
        <strain evidence="1">cv. AL8/78</strain>
    </source>
</reference>
<dbReference type="Gramene" id="AET7Gv20463600.5">
    <property type="protein sequence ID" value="AET7Gv20463600.5"/>
    <property type="gene ID" value="AET7Gv20463600"/>
</dbReference>
<keyword evidence="2" id="KW-1185">Reference proteome</keyword>
<dbReference type="InterPro" id="IPR015422">
    <property type="entry name" value="PyrdxlP-dep_Trfase_small"/>
</dbReference>
<dbReference type="Gramene" id="AET7Gv20463600.17">
    <property type="protein sequence ID" value="AET7Gv20463600.17"/>
    <property type="gene ID" value="AET7Gv20463600"/>
</dbReference>
<name>A0A453R532_AEGTS</name>
<reference evidence="1" key="5">
    <citation type="journal article" date="2021" name="G3 (Bethesda)">
        <title>Aegilops tauschii genome assembly Aet v5.0 features greater sequence contiguity and improved annotation.</title>
        <authorList>
            <person name="Wang L."/>
            <person name="Zhu T."/>
            <person name="Rodriguez J.C."/>
            <person name="Deal K.R."/>
            <person name="Dubcovsky J."/>
            <person name="McGuire P.E."/>
            <person name="Lux T."/>
            <person name="Spannagl M."/>
            <person name="Mayer K.F.X."/>
            <person name="Baldrich P."/>
            <person name="Meyers B.C."/>
            <person name="Huo N."/>
            <person name="Gu Y.Q."/>
            <person name="Zhou H."/>
            <person name="Devos K.M."/>
            <person name="Bennetzen J.L."/>
            <person name="Unver T."/>
            <person name="Budak H."/>
            <person name="Gulick P.J."/>
            <person name="Galiba G."/>
            <person name="Kalapos B."/>
            <person name="Nelson D.R."/>
            <person name="Li P."/>
            <person name="You F.M."/>
            <person name="Luo M.C."/>
            <person name="Dvorak J."/>
        </authorList>
    </citation>
    <scope>NUCLEOTIDE SEQUENCE [LARGE SCALE GENOMIC DNA]</scope>
    <source>
        <strain evidence="1">cv. AL8/78</strain>
    </source>
</reference>
<sequence length="61" mass="6862">MTITIHDYIKQFTVDLTSVETNMVFFDMADPRITPGKLCQALETVQAILVILFMLSLVDAV</sequence>
<dbReference type="Gene3D" id="3.90.1150.10">
    <property type="entry name" value="Aspartate Aminotransferase, domain 1"/>
    <property type="match status" value="1"/>
</dbReference>
<evidence type="ECO:0000313" key="2">
    <source>
        <dbReference type="Proteomes" id="UP000015105"/>
    </source>
</evidence>
<reference evidence="1" key="4">
    <citation type="submission" date="2019-03" db="UniProtKB">
        <authorList>
            <consortium name="EnsemblPlants"/>
        </authorList>
    </citation>
    <scope>IDENTIFICATION</scope>
</reference>
<evidence type="ECO:0000313" key="1">
    <source>
        <dbReference type="EnsemblPlants" id="AET7Gv20463600.17"/>
    </source>
</evidence>
<dbReference type="EnsemblPlants" id="AET7Gv20463600.5">
    <property type="protein sequence ID" value="AET7Gv20463600.5"/>
    <property type="gene ID" value="AET7Gv20463600"/>
</dbReference>
<protein>
    <submittedName>
        <fullName evidence="1">Uncharacterized protein</fullName>
    </submittedName>
</protein>
<dbReference type="AlphaFoldDB" id="A0A453R532"/>
<accession>A0A453R532</accession>
<proteinExistence type="predicted"/>
<organism evidence="1 2">
    <name type="scientific">Aegilops tauschii subsp. strangulata</name>
    <name type="common">Goatgrass</name>
    <dbReference type="NCBI Taxonomy" id="200361"/>
    <lineage>
        <taxon>Eukaryota</taxon>
        <taxon>Viridiplantae</taxon>
        <taxon>Streptophyta</taxon>
        <taxon>Embryophyta</taxon>
        <taxon>Tracheophyta</taxon>
        <taxon>Spermatophyta</taxon>
        <taxon>Magnoliopsida</taxon>
        <taxon>Liliopsida</taxon>
        <taxon>Poales</taxon>
        <taxon>Poaceae</taxon>
        <taxon>BOP clade</taxon>
        <taxon>Pooideae</taxon>
        <taxon>Triticodae</taxon>
        <taxon>Triticeae</taxon>
        <taxon>Triticinae</taxon>
        <taxon>Aegilops</taxon>
    </lineage>
</organism>
<reference evidence="2" key="1">
    <citation type="journal article" date="2014" name="Science">
        <title>Ancient hybridizations among the ancestral genomes of bread wheat.</title>
        <authorList>
            <consortium name="International Wheat Genome Sequencing Consortium,"/>
            <person name="Marcussen T."/>
            <person name="Sandve S.R."/>
            <person name="Heier L."/>
            <person name="Spannagl M."/>
            <person name="Pfeifer M."/>
            <person name="Jakobsen K.S."/>
            <person name="Wulff B.B."/>
            <person name="Steuernagel B."/>
            <person name="Mayer K.F."/>
            <person name="Olsen O.A."/>
        </authorList>
    </citation>
    <scope>NUCLEOTIDE SEQUENCE [LARGE SCALE GENOMIC DNA]</scope>
    <source>
        <strain evidence="2">cv. AL8/78</strain>
    </source>
</reference>
<dbReference type="Proteomes" id="UP000015105">
    <property type="component" value="Chromosome 7D"/>
</dbReference>
<dbReference type="EnsemblPlants" id="AET7Gv20463600.17">
    <property type="protein sequence ID" value="AET7Gv20463600.17"/>
    <property type="gene ID" value="AET7Gv20463600"/>
</dbReference>